<reference evidence="3" key="1">
    <citation type="journal article" date="2017" name="Genome Biol.">
        <title>Comparative genomics reveals high biological diversity and specific adaptations in the industrially and medically important fungal genus Aspergillus.</title>
        <authorList>
            <person name="de Vries R.P."/>
            <person name="Riley R."/>
            <person name="Wiebenga A."/>
            <person name="Aguilar-Osorio G."/>
            <person name="Amillis S."/>
            <person name="Uchima C.A."/>
            <person name="Anderluh G."/>
            <person name="Asadollahi M."/>
            <person name="Askin M."/>
            <person name="Barry K."/>
            <person name="Battaglia E."/>
            <person name="Bayram O."/>
            <person name="Benocci T."/>
            <person name="Braus-Stromeyer S.A."/>
            <person name="Caldana C."/>
            <person name="Canovas D."/>
            <person name="Cerqueira G.C."/>
            <person name="Chen F."/>
            <person name="Chen W."/>
            <person name="Choi C."/>
            <person name="Clum A."/>
            <person name="Dos Santos R.A."/>
            <person name="Damasio A.R."/>
            <person name="Diallinas G."/>
            <person name="Emri T."/>
            <person name="Fekete E."/>
            <person name="Flipphi M."/>
            <person name="Freyberg S."/>
            <person name="Gallo A."/>
            <person name="Gournas C."/>
            <person name="Habgood R."/>
            <person name="Hainaut M."/>
            <person name="Harispe M.L."/>
            <person name="Henrissat B."/>
            <person name="Hilden K.S."/>
            <person name="Hope R."/>
            <person name="Hossain A."/>
            <person name="Karabika E."/>
            <person name="Karaffa L."/>
            <person name="Karanyi Z."/>
            <person name="Krasevec N."/>
            <person name="Kuo A."/>
            <person name="Kusch H."/>
            <person name="LaButti K."/>
            <person name="Lagendijk E.L."/>
            <person name="Lapidus A."/>
            <person name="Levasseur A."/>
            <person name="Lindquist E."/>
            <person name="Lipzen A."/>
            <person name="Logrieco A.F."/>
            <person name="MacCabe A."/>
            <person name="Maekelae M.R."/>
            <person name="Malavazi I."/>
            <person name="Melin P."/>
            <person name="Meyer V."/>
            <person name="Mielnichuk N."/>
            <person name="Miskei M."/>
            <person name="Molnar A.P."/>
            <person name="Mule G."/>
            <person name="Ngan C.Y."/>
            <person name="Orejas M."/>
            <person name="Orosz E."/>
            <person name="Ouedraogo J.P."/>
            <person name="Overkamp K.M."/>
            <person name="Park H.-S."/>
            <person name="Perrone G."/>
            <person name="Piumi F."/>
            <person name="Punt P.J."/>
            <person name="Ram A.F."/>
            <person name="Ramon A."/>
            <person name="Rauscher S."/>
            <person name="Record E."/>
            <person name="Riano-Pachon D.M."/>
            <person name="Robert V."/>
            <person name="Roehrig J."/>
            <person name="Ruller R."/>
            <person name="Salamov A."/>
            <person name="Salih N.S."/>
            <person name="Samson R.A."/>
            <person name="Sandor E."/>
            <person name="Sanguinetti M."/>
            <person name="Schuetze T."/>
            <person name="Sepcic K."/>
            <person name="Shelest E."/>
            <person name="Sherlock G."/>
            <person name="Sophianopoulou V."/>
            <person name="Squina F.M."/>
            <person name="Sun H."/>
            <person name="Susca A."/>
            <person name="Todd R.B."/>
            <person name="Tsang A."/>
            <person name="Unkles S.E."/>
            <person name="van de Wiele N."/>
            <person name="van Rossen-Uffink D."/>
            <person name="Oliveira J.V."/>
            <person name="Vesth T.C."/>
            <person name="Visser J."/>
            <person name="Yu J.-H."/>
            <person name="Zhou M."/>
            <person name="Andersen M.R."/>
            <person name="Archer D.B."/>
            <person name="Baker S.E."/>
            <person name="Benoit I."/>
            <person name="Brakhage A.A."/>
            <person name="Braus G.H."/>
            <person name="Fischer R."/>
            <person name="Frisvad J.C."/>
            <person name="Goldman G.H."/>
            <person name="Houbraken J."/>
            <person name="Oakley B."/>
            <person name="Pocsi I."/>
            <person name="Scazzocchio C."/>
            <person name="Seiboth B."/>
            <person name="vanKuyk P.A."/>
            <person name="Wortman J."/>
            <person name="Dyer P.S."/>
            <person name="Grigoriev I.V."/>
        </authorList>
    </citation>
    <scope>NUCLEOTIDE SEQUENCE [LARGE SCALE GENOMIC DNA]</scope>
    <source>
        <strain evidence="3">CBS 101740 / IMI 381727 / IBT 21946</strain>
    </source>
</reference>
<sequence>MHRSVNLEGWSGYLVAGGCGRGLGGMEQREMSAYVKKRINLRERVARQLSTPNARERVCICEALQTSESPDTLSGRPEAGIEAQSGRRSQAFTSTHIHARPNLGRRRTMIEIQPYSHSCSRCCGSD</sequence>
<organism evidence="2 3">
    <name type="scientific">Aspergillus brasiliensis (strain CBS 101740 / IMI 381727 / IBT 21946)</name>
    <dbReference type="NCBI Taxonomy" id="767769"/>
    <lineage>
        <taxon>Eukaryota</taxon>
        <taxon>Fungi</taxon>
        <taxon>Dikarya</taxon>
        <taxon>Ascomycota</taxon>
        <taxon>Pezizomycotina</taxon>
        <taxon>Eurotiomycetes</taxon>
        <taxon>Eurotiomycetidae</taxon>
        <taxon>Eurotiales</taxon>
        <taxon>Aspergillaceae</taxon>
        <taxon>Aspergillus</taxon>
        <taxon>Aspergillus subgen. Circumdati</taxon>
    </lineage>
</organism>
<dbReference type="RefSeq" id="XP_067479898.1">
    <property type="nucleotide sequence ID" value="XM_067627303.1"/>
</dbReference>
<dbReference type="Proteomes" id="UP000184499">
    <property type="component" value="Unassembled WGS sequence"/>
</dbReference>
<evidence type="ECO:0000256" key="1">
    <source>
        <dbReference type="SAM" id="MobiDB-lite"/>
    </source>
</evidence>
<proteinExistence type="predicted"/>
<dbReference type="GeneID" id="93579791"/>
<keyword evidence="3" id="KW-1185">Reference proteome</keyword>
<evidence type="ECO:0000313" key="3">
    <source>
        <dbReference type="Proteomes" id="UP000184499"/>
    </source>
</evidence>
<name>A0A1L9UM50_ASPBC</name>
<dbReference type="AlphaFoldDB" id="A0A1L9UM50"/>
<protein>
    <submittedName>
        <fullName evidence="2">Uncharacterized protein</fullName>
    </submittedName>
</protein>
<dbReference type="EMBL" id="KV878683">
    <property type="protein sequence ID" value="OJJ72650.1"/>
    <property type="molecule type" value="Genomic_DNA"/>
</dbReference>
<feature type="compositionally biased region" description="Polar residues" evidence="1">
    <location>
        <begin position="86"/>
        <end position="96"/>
    </location>
</feature>
<evidence type="ECO:0000313" key="2">
    <source>
        <dbReference type="EMBL" id="OJJ72650.1"/>
    </source>
</evidence>
<gene>
    <name evidence="2" type="ORF">ASPBRDRAFT_548427</name>
</gene>
<feature type="region of interest" description="Disordered" evidence="1">
    <location>
        <begin position="68"/>
        <end position="100"/>
    </location>
</feature>
<accession>A0A1L9UM50</accession>
<dbReference type="PROSITE" id="PS51257">
    <property type="entry name" value="PROKAR_LIPOPROTEIN"/>
    <property type="match status" value="1"/>
</dbReference>
<dbReference type="VEuPathDB" id="FungiDB:ASPBRDRAFT_548427"/>